<keyword evidence="1" id="KW-0472">Membrane</keyword>
<accession>A0A0G1QFD8</accession>
<dbReference type="Proteomes" id="UP000034487">
    <property type="component" value="Unassembled WGS sequence"/>
</dbReference>
<evidence type="ECO:0000256" key="1">
    <source>
        <dbReference type="SAM" id="Phobius"/>
    </source>
</evidence>
<dbReference type="EMBL" id="LCMV01000018">
    <property type="protein sequence ID" value="KKU43711.1"/>
    <property type="molecule type" value="Genomic_DNA"/>
</dbReference>
<name>A0A0G1QFD8_9BACT</name>
<proteinExistence type="predicted"/>
<organism evidence="2 3">
    <name type="scientific">Berkelbacteria bacterium GW2011_GWA2_46_7</name>
    <dbReference type="NCBI Taxonomy" id="1618335"/>
    <lineage>
        <taxon>Bacteria</taxon>
        <taxon>Candidatus Berkelbacteria</taxon>
    </lineage>
</organism>
<dbReference type="AlphaFoldDB" id="A0A0G1QFD8"/>
<comment type="caution">
    <text evidence="2">The sequence shown here is derived from an EMBL/GenBank/DDBJ whole genome shotgun (WGS) entry which is preliminary data.</text>
</comment>
<keyword evidence="1" id="KW-1133">Transmembrane helix</keyword>
<keyword evidence="1" id="KW-0812">Transmembrane</keyword>
<sequence length="100" mass="11641">MNRLFEYLDFQHNSINKHRFWWVVTLLALGGIFFLARYAQPDMKALFWQLTVLYVVDSLLFFFTDRANPKMGVLTLIFLATMELVAIIFYLISLLGSAGL</sequence>
<protein>
    <submittedName>
        <fullName evidence="2">Uncharacterized protein</fullName>
    </submittedName>
</protein>
<gene>
    <name evidence="2" type="ORF">UX60_C0018G0003</name>
</gene>
<evidence type="ECO:0000313" key="2">
    <source>
        <dbReference type="EMBL" id="KKU43711.1"/>
    </source>
</evidence>
<feature type="transmembrane region" description="Helical" evidence="1">
    <location>
        <begin position="20"/>
        <end position="39"/>
    </location>
</feature>
<feature type="transmembrane region" description="Helical" evidence="1">
    <location>
        <begin position="45"/>
        <end position="64"/>
    </location>
</feature>
<reference evidence="2 3" key="1">
    <citation type="journal article" date="2015" name="Nature">
        <title>rRNA introns, odd ribosomes, and small enigmatic genomes across a large radiation of phyla.</title>
        <authorList>
            <person name="Brown C.T."/>
            <person name="Hug L.A."/>
            <person name="Thomas B.C."/>
            <person name="Sharon I."/>
            <person name="Castelle C.J."/>
            <person name="Singh A."/>
            <person name="Wilkins M.J."/>
            <person name="Williams K.H."/>
            <person name="Banfield J.F."/>
        </authorList>
    </citation>
    <scope>NUCLEOTIDE SEQUENCE [LARGE SCALE GENOMIC DNA]</scope>
</reference>
<evidence type="ECO:0000313" key="3">
    <source>
        <dbReference type="Proteomes" id="UP000034487"/>
    </source>
</evidence>
<feature type="transmembrane region" description="Helical" evidence="1">
    <location>
        <begin position="71"/>
        <end position="92"/>
    </location>
</feature>